<sequence>MDSLRFEQAFTGEHLFYLAACRGNAELFKRVLENPENRICLKDTMAGHDGLSAAIFQGNDEIVKAFVSLPLSEFDFRHNPMESSGAFSYLNAAAVHERPVIFKILADTGHFDIAKRDARGWTPLFYAAVAGSPTIVEMLLREENIKTDEKDNEGRTPLSHAAEHGHKEIFHMFLRLDAVKPDSQDLKGNTPYYYAVRYGHGDIVQALIDTGRVNRDVEGKALEARQDDLKSGPRLQIHVEEVPF</sequence>
<accession>A0A9W8RNE0</accession>
<keyword evidence="5" id="KW-1185">Reference proteome</keyword>
<proteinExistence type="predicted"/>
<dbReference type="PROSITE" id="PS50297">
    <property type="entry name" value="ANK_REP_REGION"/>
    <property type="match status" value="1"/>
</dbReference>
<dbReference type="InterPro" id="IPR002110">
    <property type="entry name" value="Ankyrin_rpt"/>
</dbReference>
<dbReference type="PROSITE" id="PS50088">
    <property type="entry name" value="ANK_REPEAT"/>
    <property type="match status" value="1"/>
</dbReference>
<dbReference type="OrthoDB" id="426293at2759"/>
<evidence type="ECO:0000256" key="2">
    <source>
        <dbReference type="ARBA" id="ARBA00023043"/>
    </source>
</evidence>
<reference evidence="4" key="1">
    <citation type="submission" date="2022-09" db="EMBL/GenBank/DDBJ databases">
        <title>Fusarium specimens isolated from Avocado Roots.</title>
        <authorList>
            <person name="Stajich J."/>
            <person name="Roper C."/>
            <person name="Heimlech-Rivalta G."/>
        </authorList>
    </citation>
    <scope>NUCLEOTIDE SEQUENCE</scope>
    <source>
        <strain evidence="4">CF00136</strain>
    </source>
</reference>
<dbReference type="Pfam" id="PF12796">
    <property type="entry name" value="Ank_2"/>
    <property type="match status" value="1"/>
</dbReference>
<evidence type="ECO:0000313" key="5">
    <source>
        <dbReference type="Proteomes" id="UP001152049"/>
    </source>
</evidence>
<dbReference type="InterPro" id="IPR036770">
    <property type="entry name" value="Ankyrin_rpt-contain_sf"/>
</dbReference>
<protein>
    <recommendedName>
        <fullName evidence="6">Ankyrin repeat protein</fullName>
    </recommendedName>
</protein>
<dbReference type="Gene3D" id="1.25.40.20">
    <property type="entry name" value="Ankyrin repeat-containing domain"/>
    <property type="match status" value="1"/>
</dbReference>
<dbReference type="SUPFAM" id="SSF48403">
    <property type="entry name" value="Ankyrin repeat"/>
    <property type="match status" value="1"/>
</dbReference>
<evidence type="ECO:0000256" key="3">
    <source>
        <dbReference type="PROSITE-ProRule" id="PRU00023"/>
    </source>
</evidence>
<feature type="repeat" description="ANK" evidence="3">
    <location>
        <begin position="187"/>
        <end position="211"/>
    </location>
</feature>
<keyword evidence="1" id="KW-0677">Repeat</keyword>
<dbReference type="AlphaFoldDB" id="A0A9W8RNE0"/>
<dbReference type="PANTHER" id="PTHR24198">
    <property type="entry name" value="ANKYRIN REPEAT AND PROTEIN KINASE DOMAIN-CONTAINING PROTEIN"/>
    <property type="match status" value="1"/>
</dbReference>
<dbReference type="Proteomes" id="UP001152049">
    <property type="component" value="Unassembled WGS sequence"/>
</dbReference>
<gene>
    <name evidence="4" type="ORF">NW762_013492</name>
</gene>
<dbReference type="PANTHER" id="PTHR24198:SF165">
    <property type="entry name" value="ANKYRIN REPEAT-CONTAINING PROTEIN-RELATED"/>
    <property type="match status" value="1"/>
</dbReference>
<dbReference type="EMBL" id="JAOQAZ010000042">
    <property type="protein sequence ID" value="KAJ4246551.1"/>
    <property type="molecule type" value="Genomic_DNA"/>
</dbReference>
<evidence type="ECO:0008006" key="6">
    <source>
        <dbReference type="Google" id="ProtNLM"/>
    </source>
</evidence>
<dbReference type="SMART" id="SM00248">
    <property type="entry name" value="ANK"/>
    <property type="match status" value="5"/>
</dbReference>
<comment type="caution">
    <text evidence="4">The sequence shown here is derived from an EMBL/GenBank/DDBJ whole genome shotgun (WGS) entry which is preliminary data.</text>
</comment>
<organism evidence="4 5">
    <name type="scientific">Fusarium torreyae</name>
    <dbReference type="NCBI Taxonomy" id="1237075"/>
    <lineage>
        <taxon>Eukaryota</taxon>
        <taxon>Fungi</taxon>
        <taxon>Dikarya</taxon>
        <taxon>Ascomycota</taxon>
        <taxon>Pezizomycotina</taxon>
        <taxon>Sordariomycetes</taxon>
        <taxon>Hypocreomycetidae</taxon>
        <taxon>Hypocreales</taxon>
        <taxon>Nectriaceae</taxon>
        <taxon>Fusarium</taxon>
    </lineage>
</organism>
<evidence type="ECO:0000313" key="4">
    <source>
        <dbReference type="EMBL" id="KAJ4246551.1"/>
    </source>
</evidence>
<name>A0A9W8RNE0_9HYPO</name>
<dbReference type="Pfam" id="PF13637">
    <property type="entry name" value="Ank_4"/>
    <property type="match status" value="1"/>
</dbReference>
<keyword evidence="2 3" id="KW-0040">ANK repeat</keyword>
<evidence type="ECO:0000256" key="1">
    <source>
        <dbReference type="ARBA" id="ARBA00022737"/>
    </source>
</evidence>